<name>A0A430FIP4_9BIFI</name>
<dbReference type="OrthoDB" id="3241854at2"/>
<dbReference type="AlphaFoldDB" id="A0A430FIP4"/>
<evidence type="ECO:0000313" key="1">
    <source>
        <dbReference type="EMBL" id="RSX52670.1"/>
    </source>
</evidence>
<accession>A0A430FIP4</accession>
<protein>
    <submittedName>
        <fullName evidence="1">Uncharacterized protein</fullName>
    </submittedName>
</protein>
<keyword evidence="2" id="KW-1185">Reference proteome</keyword>
<dbReference type="EMBL" id="QXGJ01000001">
    <property type="protein sequence ID" value="RSX52670.1"/>
    <property type="molecule type" value="Genomic_DNA"/>
</dbReference>
<evidence type="ECO:0000313" key="2">
    <source>
        <dbReference type="Proteomes" id="UP000288607"/>
    </source>
</evidence>
<comment type="caution">
    <text evidence="1">The sequence shown here is derived from an EMBL/GenBank/DDBJ whole genome shotgun (WGS) entry which is preliminary data.</text>
</comment>
<proteinExistence type="predicted"/>
<organism evidence="1 2">
    <name type="scientific">Bifidobacterium callimiconis</name>
    <dbReference type="NCBI Taxonomy" id="2306973"/>
    <lineage>
        <taxon>Bacteria</taxon>
        <taxon>Bacillati</taxon>
        <taxon>Actinomycetota</taxon>
        <taxon>Actinomycetes</taxon>
        <taxon>Bifidobacteriales</taxon>
        <taxon>Bifidobacteriaceae</taxon>
        <taxon>Bifidobacterium</taxon>
    </lineage>
</organism>
<dbReference type="RefSeq" id="WP_126029315.1">
    <property type="nucleotide sequence ID" value="NZ_QXGJ01000001.1"/>
</dbReference>
<gene>
    <name evidence="1" type="ORF">D2E23_0398</name>
</gene>
<reference evidence="1 2" key="1">
    <citation type="submission" date="2018-09" db="EMBL/GenBank/DDBJ databases">
        <title>Characterization of the phylogenetic diversity of five novel species belonging to the genus Bifidobacterium.</title>
        <authorList>
            <person name="Lugli G.A."/>
            <person name="Duranti S."/>
            <person name="Milani C."/>
        </authorList>
    </citation>
    <scope>NUCLEOTIDE SEQUENCE [LARGE SCALE GENOMIC DNA]</scope>
    <source>
        <strain evidence="1 2">2028B</strain>
    </source>
</reference>
<dbReference type="Proteomes" id="UP000288607">
    <property type="component" value="Unassembled WGS sequence"/>
</dbReference>
<sequence length="63" mass="6788">MSALVTLARIYTRQSLAQAITDAANTLPLIIPDTNTIRALADHVYEHAGIPTDISPLLETADE</sequence>